<evidence type="ECO:0000313" key="2">
    <source>
        <dbReference type="Proteomes" id="UP001549143"/>
    </source>
</evidence>
<proteinExistence type="predicted"/>
<reference evidence="1 2" key="1">
    <citation type="submission" date="2024-06" db="EMBL/GenBank/DDBJ databases">
        <title>Genomic Encyclopedia of Type Strains, Phase IV (KMG-IV): sequencing the most valuable type-strain genomes for metagenomic binning, comparative biology and taxonomic classification.</title>
        <authorList>
            <person name="Goeker M."/>
        </authorList>
    </citation>
    <scope>NUCLEOTIDE SEQUENCE [LARGE SCALE GENOMIC DNA]</scope>
    <source>
        <strain evidence="1 2">DSM 19730</strain>
    </source>
</reference>
<comment type="caution">
    <text evidence="1">The sequence shown here is derived from an EMBL/GenBank/DDBJ whole genome shotgun (WGS) entry which is preliminary data.</text>
</comment>
<dbReference type="EMBL" id="JBEPMN010000030">
    <property type="protein sequence ID" value="MET3663382.1"/>
    <property type="molecule type" value="Genomic_DNA"/>
</dbReference>
<organism evidence="1 2">
    <name type="scientific">Aquamicrobium ahrensii</name>
    <dbReference type="NCBI Taxonomy" id="469551"/>
    <lineage>
        <taxon>Bacteria</taxon>
        <taxon>Pseudomonadati</taxon>
        <taxon>Pseudomonadota</taxon>
        <taxon>Alphaproteobacteria</taxon>
        <taxon>Hyphomicrobiales</taxon>
        <taxon>Phyllobacteriaceae</taxon>
        <taxon>Aquamicrobium</taxon>
    </lineage>
</organism>
<sequence>MTGLTQDQLEEKLAQAYQIIGTLLGDKFETAEGQRVLDYFSRDEFDESFLPWPRS</sequence>
<protein>
    <submittedName>
        <fullName evidence="1">Uncharacterized protein</fullName>
    </submittedName>
</protein>
<evidence type="ECO:0000313" key="1">
    <source>
        <dbReference type="EMBL" id="MET3663382.1"/>
    </source>
</evidence>
<keyword evidence="2" id="KW-1185">Reference proteome</keyword>
<gene>
    <name evidence="1" type="ORF">ABID44_003738</name>
</gene>
<dbReference type="Proteomes" id="UP001549143">
    <property type="component" value="Unassembled WGS sequence"/>
</dbReference>
<name>A0ABV2KQN6_9HYPH</name>
<accession>A0ABV2KQN6</accession>
<dbReference type="RefSeq" id="WP_354153161.1">
    <property type="nucleotide sequence ID" value="NZ_JBEPMN010000030.1"/>
</dbReference>